<evidence type="ECO:0000313" key="2">
    <source>
        <dbReference type="EMBL" id="CAB4546147.1"/>
    </source>
</evidence>
<organism evidence="3">
    <name type="scientific">freshwater metagenome</name>
    <dbReference type="NCBI Taxonomy" id="449393"/>
    <lineage>
        <taxon>unclassified sequences</taxon>
        <taxon>metagenomes</taxon>
        <taxon>ecological metagenomes</taxon>
    </lineage>
</organism>
<evidence type="ECO:0000256" key="1">
    <source>
        <dbReference type="SAM" id="Phobius"/>
    </source>
</evidence>
<evidence type="ECO:0000313" key="3">
    <source>
        <dbReference type="EMBL" id="CAB4566046.1"/>
    </source>
</evidence>
<proteinExistence type="predicted"/>
<dbReference type="AlphaFoldDB" id="A0A6J6DRB9"/>
<reference evidence="3" key="1">
    <citation type="submission" date="2020-05" db="EMBL/GenBank/DDBJ databases">
        <authorList>
            <person name="Chiriac C."/>
            <person name="Salcher M."/>
            <person name="Ghai R."/>
            <person name="Kavagutti S V."/>
        </authorList>
    </citation>
    <scope>NUCLEOTIDE SEQUENCE</scope>
</reference>
<sequence>MDDAGTTKLPSRWVFACLSTIHSSYYNYYQFLILFYNYNKHHRLSGK</sequence>
<dbReference type="EMBL" id="CAEZSU010000040">
    <property type="protein sequence ID" value="CAB4546147.1"/>
    <property type="molecule type" value="Genomic_DNA"/>
</dbReference>
<dbReference type="EMBL" id="CAEZXE010000022">
    <property type="protein sequence ID" value="CAB4671943.1"/>
    <property type="molecule type" value="Genomic_DNA"/>
</dbReference>
<keyword evidence="1" id="KW-0472">Membrane</keyword>
<keyword evidence="1" id="KW-1133">Transmembrane helix</keyword>
<evidence type="ECO:0000313" key="4">
    <source>
        <dbReference type="EMBL" id="CAB4671943.1"/>
    </source>
</evidence>
<protein>
    <submittedName>
        <fullName evidence="3">Unannotated protein</fullName>
    </submittedName>
</protein>
<accession>A0A6J6DRB9</accession>
<name>A0A6J6DRB9_9ZZZZ</name>
<dbReference type="EMBL" id="CAEZTR010000007">
    <property type="protein sequence ID" value="CAB4566046.1"/>
    <property type="molecule type" value="Genomic_DNA"/>
</dbReference>
<gene>
    <name evidence="2" type="ORF">UFOPK1495_00517</name>
    <name evidence="3" type="ORF">UFOPK1711_00215</name>
    <name evidence="4" type="ORF">UFOPK2350_00402</name>
</gene>
<keyword evidence="1" id="KW-0812">Transmembrane</keyword>
<feature type="transmembrane region" description="Helical" evidence="1">
    <location>
        <begin position="12"/>
        <end position="38"/>
    </location>
</feature>